<dbReference type="Pfam" id="PF04909">
    <property type="entry name" value="Amidohydro_2"/>
    <property type="match status" value="1"/>
</dbReference>
<dbReference type="PANTHER" id="PTHR43569:SF2">
    <property type="entry name" value="AMIDOHYDROLASE-RELATED DOMAIN-CONTAINING PROTEIN"/>
    <property type="match status" value="1"/>
</dbReference>
<sequence>MGAVGVIKRKGRAYRSQEEKALAPQAEQQDPLFDAHAHFFTNDIAHYPINTANAREGEENIRKRIVSEPATPEAILPVWEKCGVVGGAGVQYNTVYKTDNSYIMDVSDRHPDKISSVVILHADAPDTPATLEKMIVERNVVGLRLYGRQTEDGTTPWLDSPEAHQTWRIADKYRLNMVLMYSPQGSFATALPRIAALARTYPATRISLDHFGWPVSGASNLGLTQEHVALTAFKNIYFKLSTINFNIFREAGVDCAEFLRNAVDVVGADHIMWGSDQGNTLEDYGRMAQRAREAASLLTKEERRKVLCETGKGLFARKQKD</sequence>
<comment type="similarity">
    <text evidence="1">Belongs to the metallo-dependent hydrolases superfamily.</text>
</comment>
<dbReference type="InterPro" id="IPR006680">
    <property type="entry name" value="Amidohydro-rel"/>
</dbReference>
<reference evidence="3 4" key="1">
    <citation type="submission" date="2017-12" db="EMBL/GenBank/DDBJ databases">
        <authorList>
            <person name="Hurst M.R.H."/>
        </authorList>
    </citation>
    <scope>NUCLEOTIDE SEQUENCE [LARGE SCALE GENOMIC DNA]</scope>
    <source>
        <strain evidence="3 4">SY-3-19</strain>
    </source>
</reference>
<feature type="domain" description="Amidohydrolase-related" evidence="2">
    <location>
        <begin position="34"/>
        <end position="310"/>
    </location>
</feature>
<dbReference type="Proteomes" id="UP000239504">
    <property type="component" value="Unassembled WGS sequence"/>
</dbReference>
<dbReference type="Gene3D" id="3.20.20.140">
    <property type="entry name" value="Metal-dependent hydrolases"/>
    <property type="match status" value="1"/>
</dbReference>
<dbReference type="PANTHER" id="PTHR43569">
    <property type="entry name" value="AMIDOHYDROLASE"/>
    <property type="match status" value="1"/>
</dbReference>
<dbReference type="GO" id="GO:0016787">
    <property type="term" value="F:hydrolase activity"/>
    <property type="evidence" value="ECO:0007669"/>
    <property type="project" value="InterPro"/>
</dbReference>
<evidence type="ECO:0000256" key="1">
    <source>
        <dbReference type="ARBA" id="ARBA00038310"/>
    </source>
</evidence>
<dbReference type="InterPro" id="IPR052350">
    <property type="entry name" value="Metallo-dep_Lactonases"/>
</dbReference>
<dbReference type="OrthoDB" id="9787654at2"/>
<protein>
    <recommendedName>
        <fullName evidence="2">Amidohydrolase-related domain-containing protein</fullName>
    </recommendedName>
</protein>
<gene>
    <name evidence="3" type="ORF">CW354_18905</name>
</gene>
<evidence type="ECO:0000313" key="3">
    <source>
        <dbReference type="EMBL" id="PQA86402.1"/>
    </source>
</evidence>
<dbReference type="AlphaFoldDB" id="A0A2S7K1M3"/>
<organism evidence="3 4">
    <name type="scientific">Hyphococcus luteus</name>
    <dbReference type="NCBI Taxonomy" id="2058213"/>
    <lineage>
        <taxon>Bacteria</taxon>
        <taxon>Pseudomonadati</taxon>
        <taxon>Pseudomonadota</taxon>
        <taxon>Alphaproteobacteria</taxon>
        <taxon>Parvularculales</taxon>
        <taxon>Parvularculaceae</taxon>
        <taxon>Hyphococcus</taxon>
    </lineage>
</organism>
<accession>A0A2S7K1M3</accession>
<keyword evidence="4" id="KW-1185">Reference proteome</keyword>
<dbReference type="EMBL" id="PJCH01000015">
    <property type="protein sequence ID" value="PQA86402.1"/>
    <property type="molecule type" value="Genomic_DNA"/>
</dbReference>
<name>A0A2S7K1M3_9PROT</name>
<dbReference type="SUPFAM" id="SSF51556">
    <property type="entry name" value="Metallo-dependent hydrolases"/>
    <property type="match status" value="1"/>
</dbReference>
<proteinExistence type="inferred from homology"/>
<comment type="caution">
    <text evidence="3">The sequence shown here is derived from an EMBL/GenBank/DDBJ whole genome shotgun (WGS) entry which is preliminary data.</text>
</comment>
<evidence type="ECO:0000313" key="4">
    <source>
        <dbReference type="Proteomes" id="UP000239504"/>
    </source>
</evidence>
<evidence type="ECO:0000259" key="2">
    <source>
        <dbReference type="Pfam" id="PF04909"/>
    </source>
</evidence>
<dbReference type="InterPro" id="IPR032466">
    <property type="entry name" value="Metal_Hydrolase"/>
</dbReference>